<feature type="domain" description="SBP-type" evidence="10">
    <location>
        <begin position="192"/>
        <end position="269"/>
    </location>
</feature>
<keyword evidence="12" id="KW-1185">Reference proteome</keyword>
<keyword evidence="8" id="KW-0539">Nucleus</keyword>
<keyword evidence="6" id="KW-0238">DNA-binding</keyword>
<dbReference type="PANTHER" id="PTHR31251:SF229">
    <property type="entry name" value="SQUAMOSA PROMOTER-BINDING-LIKE PROTEIN"/>
    <property type="match status" value="1"/>
</dbReference>
<dbReference type="AlphaFoldDB" id="A0AAV1WFB4"/>
<evidence type="ECO:0000256" key="4">
    <source>
        <dbReference type="ARBA" id="ARBA00022833"/>
    </source>
</evidence>
<evidence type="ECO:0000256" key="5">
    <source>
        <dbReference type="ARBA" id="ARBA00023015"/>
    </source>
</evidence>
<dbReference type="EMBL" id="CAXHTB010000006">
    <property type="protein sequence ID" value="CAL0308055.1"/>
    <property type="molecule type" value="Genomic_DNA"/>
</dbReference>
<evidence type="ECO:0000256" key="2">
    <source>
        <dbReference type="ARBA" id="ARBA00022723"/>
    </source>
</evidence>
<keyword evidence="7" id="KW-0804">Transcription</keyword>
<organism evidence="11 12">
    <name type="scientific">Lupinus luteus</name>
    <name type="common">European yellow lupine</name>
    <dbReference type="NCBI Taxonomy" id="3873"/>
    <lineage>
        <taxon>Eukaryota</taxon>
        <taxon>Viridiplantae</taxon>
        <taxon>Streptophyta</taxon>
        <taxon>Embryophyta</taxon>
        <taxon>Tracheophyta</taxon>
        <taxon>Spermatophyta</taxon>
        <taxon>Magnoliopsida</taxon>
        <taxon>eudicotyledons</taxon>
        <taxon>Gunneridae</taxon>
        <taxon>Pentapetalae</taxon>
        <taxon>rosids</taxon>
        <taxon>fabids</taxon>
        <taxon>Fabales</taxon>
        <taxon>Fabaceae</taxon>
        <taxon>Papilionoideae</taxon>
        <taxon>50 kb inversion clade</taxon>
        <taxon>genistoids sensu lato</taxon>
        <taxon>core genistoids</taxon>
        <taxon>Genisteae</taxon>
        <taxon>Lupinus</taxon>
    </lineage>
</organism>
<dbReference type="PANTHER" id="PTHR31251">
    <property type="entry name" value="SQUAMOSA PROMOTER-BINDING-LIKE PROTEIN 4"/>
    <property type="match status" value="1"/>
</dbReference>
<comment type="subcellular location">
    <subcellularLocation>
        <location evidence="1">Nucleus</location>
    </subcellularLocation>
</comment>
<evidence type="ECO:0000313" key="11">
    <source>
        <dbReference type="EMBL" id="CAL0308055.1"/>
    </source>
</evidence>
<evidence type="ECO:0000256" key="9">
    <source>
        <dbReference type="PROSITE-ProRule" id="PRU00470"/>
    </source>
</evidence>
<evidence type="ECO:0000256" key="8">
    <source>
        <dbReference type="ARBA" id="ARBA00023242"/>
    </source>
</evidence>
<dbReference type="Proteomes" id="UP001497480">
    <property type="component" value="Unassembled WGS sequence"/>
</dbReference>
<evidence type="ECO:0000313" key="12">
    <source>
        <dbReference type="Proteomes" id="UP001497480"/>
    </source>
</evidence>
<dbReference type="SUPFAM" id="SSF103612">
    <property type="entry name" value="SBT domain"/>
    <property type="match status" value="1"/>
</dbReference>
<protein>
    <recommendedName>
        <fullName evidence="10">SBP-type domain-containing protein</fullName>
    </recommendedName>
</protein>
<reference evidence="11 12" key="1">
    <citation type="submission" date="2024-03" db="EMBL/GenBank/DDBJ databases">
        <authorList>
            <person name="Martinez-Hernandez J."/>
        </authorList>
    </citation>
    <scope>NUCLEOTIDE SEQUENCE [LARGE SCALE GENOMIC DNA]</scope>
</reference>
<evidence type="ECO:0000256" key="1">
    <source>
        <dbReference type="ARBA" id="ARBA00004123"/>
    </source>
</evidence>
<dbReference type="InterPro" id="IPR004333">
    <property type="entry name" value="SBP_dom"/>
</dbReference>
<dbReference type="GO" id="GO:0008270">
    <property type="term" value="F:zinc ion binding"/>
    <property type="evidence" value="ECO:0007669"/>
    <property type="project" value="UniProtKB-KW"/>
</dbReference>
<dbReference type="Pfam" id="PF03110">
    <property type="entry name" value="SBP"/>
    <property type="match status" value="1"/>
</dbReference>
<keyword evidence="4" id="KW-0862">Zinc</keyword>
<gene>
    <name evidence="11" type="ORF">LLUT_LOCUS9115</name>
</gene>
<proteinExistence type="predicted"/>
<sequence length="484" mass="54223">MESWSYVEEGKGYLFSDEMDFSLDAFMRSRKALVEWDNKGSCNFEGDGFASDREVVLEFVAKEGIHPKEGQQSMEFVDLGFPDLFRKSFNSGHAHEISSCELDSNSSKRGNSSTHVIALVSSLGEEVSESKHLSSLVESKTDGSSLIDLKLGRLAECQGSSNDEITEGFTLSSIHPTVFTKRARTSSSPILAPVCQVYGCNMDLSSSKEYHKRHKVCDVHSKTAKVIVNGIEQRFCQQCSRFHLLADFDDGKRSCRRRLAGHNERRRKHQFDYMSSKQHKIHQSFQGTEYLGSSLQKRSQFPFQDIFRSGIIFSGKYDQISHSGYVKLEHESIYSSQEAVALTHGQELSGCALSLLSAQSQNPSHHSAGNISPSSPIFQSICLQNRDDQVSETPSRISSVDKYVPTESFPCGMKNSKEDKTSGSSILSNDYCQPSASCDVKYRPSYEHGTTVDLFQLSSNLQRVEQQRNGLIKWENDDFCFPTV</sequence>
<evidence type="ECO:0000256" key="6">
    <source>
        <dbReference type="ARBA" id="ARBA00023125"/>
    </source>
</evidence>
<dbReference type="InterPro" id="IPR044817">
    <property type="entry name" value="SBP-like"/>
</dbReference>
<dbReference type="FunFam" id="4.10.1100.10:FF:000001">
    <property type="entry name" value="Squamosa promoter-binding-like protein 14"/>
    <property type="match status" value="1"/>
</dbReference>
<dbReference type="GO" id="GO:0003677">
    <property type="term" value="F:DNA binding"/>
    <property type="evidence" value="ECO:0007669"/>
    <property type="project" value="UniProtKB-KW"/>
</dbReference>
<keyword evidence="5" id="KW-0805">Transcription regulation</keyword>
<keyword evidence="3 9" id="KW-0863">Zinc-finger</keyword>
<evidence type="ECO:0000256" key="3">
    <source>
        <dbReference type="ARBA" id="ARBA00022771"/>
    </source>
</evidence>
<evidence type="ECO:0000259" key="10">
    <source>
        <dbReference type="PROSITE" id="PS51141"/>
    </source>
</evidence>
<comment type="caution">
    <text evidence="11">The sequence shown here is derived from an EMBL/GenBank/DDBJ whole genome shotgun (WGS) entry which is preliminary data.</text>
</comment>
<dbReference type="PROSITE" id="PS51141">
    <property type="entry name" value="ZF_SBP"/>
    <property type="match status" value="1"/>
</dbReference>
<dbReference type="InterPro" id="IPR036893">
    <property type="entry name" value="SBP_sf"/>
</dbReference>
<dbReference type="Gene3D" id="4.10.1100.10">
    <property type="entry name" value="Transcription factor, SBP-box domain"/>
    <property type="match status" value="1"/>
</dbReference>
<dbReference type="GO" id="GO:0005634">
    <property type="term" value="C:nucleus"/>
    <property type="evidence" value="ECO:0007669"/>
    <property type="project" value="UniProtKB-SubCell"/>
</dbReference>
<name>A0AAV1WFB4_LUPLU</name>
<accession>A0AAV1WFB4</accession>
<keyword evidence="2" id="KW-0479">Metal-binding</keyword>
<evidence type="ECO:0000256" key="7">
    <source>
        <dbReference type="ARBA" id="ARBA00023163"/>
    </source>
</evidence>